<gene>
    <name evidence="4" type="ORF">L544_0967</name>
</gene>
<evidence type="ECO:0000259" key="3">
    <source>
        <dbReference type="PROSITE" id="PS51208"/>
    </source>
</evidence>
<evidence type="ECO:0000256" key="2">
    <source>
        <dbReference type="SAM" id="SignalP"/>
    </source>
</evidence>
<feature type="domain" description="Autotransporter" evidence="3">
    <location>
        <begin position="762"/>
        <end position="1037"/>
    </location>
</feature>
<evidence type="ECO:0000313" key="4">
    <source>
        <dbReference type="EMBL" id="KCB25051.1"/>
    </source>
</evidence>
<comment type="caution">
    <text evidence="4">The sequence shown here is derived from an EMBL/GenBank/DDBJ whole genome shotgun (WGS) entry which is preliminary data.</text>
</comment>
<dbReference type="PANTHER" id="PTHR35037:SF2">
    <property type="match status" value="1"/>
</dbReference>
<dbReference type="SUPFAM" id="SSF51126">
    <property type="entry name" value="Pectin lyase-like"/>
    <property type="match status" value="2"/>
</dbReference>
<dbReference type="EMBL" id="JHEM01000010">
    <property type="protein sequence ID" value="KCB25051.1"/>
    <property type="molecule type" value="Genomic_DNA"/>
</dbReference>
<feature type="signal peptide" evidence="2">
    <location>
        <begin position="1"/>
        <end position="44"/>
    </location>
</feature>
<dbReference type="Pfam" id="PF18883">
    <property type="entry name" value="AC_1"/>
    <property type="match status" value="1"/>
</dbReference>
<keyword evidence="2" id="KW-0732">Signal</keyword>
<dbReference type="Proteomes" id="UP000025748">
    <property type="component" value="Unassembled WGS sequence"/>
</dbReference>
<keyword evidence="5" id="KW-1185">Reference proteome</keyword>
<reference evidence="4 5" key="1">
    <citation type="submission" date="2014-03" db="EMBL/GenBank/DDBJ databases">
        <title>Genome sequence of Bordetella hinzii.</title>
        <authorList>
            <person name="Register K."/>
            <person name="Harvill E."/>
            <person name="Goodfield L.L."/>
            <person name="Ivanov Y.V."/>
            <person name="Meyer J.A."/>
            <person name="Muse S.J."/>
            <person name="Jacobs N."/>
            <person name="Bendor L."/>
            <person name="Smallridge W.E."/>
            <person name="Brinkac L.M."/>
            <person name="Sanka R."/>
            <person name="Kim M."/>
            <person name="Losada L."/>
        </authorList>
    </citation>
    <scope>NUCLEOTIDE SEQUENCE [LARGE SCALE GENOMIC DNA]</scope>
    <source>
        <strain evidence="4 5">OH87 BAL007II</strain>
    </source>
</reference>
<protein>
    <submittedName>
        <fullName evidence="4">Outer membrane autotransporter barrel domain protein</fullName>
    </submittedName>
</protein>
<dbReference type="SMART" id="SM00869">
    <property type="entry name" value="Autotransporter"/>
    <property type="match status" value="1"/>
</dbReference>
<organism evidence="4 5">
    <name type="scientific">Bordetella hinzii OH87 BAL007II</name>
    <dbReference type="NCBI Taxonomy" id="1331262"/>
    <lineage>
        <taxon>Bacteria</taxon>
        <taxon>Pseudomonadati</taxon>
        <taxon>Pseudomonadota</taxon>
        <taxon>Betaproteobacteria</taxon>
        <taxon>Burkholderiales</taxon>
        <taxon>Alcaligenaceae</taxon>
        <taxon>Bordetella</taxon>
    </lineage>
</organism>
<name>A0ABR4R4K1_9BORD</name>
<dbReference type="Gene3D" id="2.160.20.20">
    <property type="match status" value="1"/>
</dbReference>
<proteinExistence type="predicted"/>
<dbReference type="PROSITE" id="PS51208">
    <property type="entry name" value="AUTOTRANSPORTER"/>
    <property type="match status" value="1"/>
</dbReference>
<evidence type="ECO:0000313" key="5">
    <source>
        <dbReference type="Proteomes" id="UP000025748"/>
    </source>
</evidence>
<dbReference type="InterPro" id="IPR036709">
    <property type="entry name" value="Autotransporte_beta_dom_sf"/>
</dbReference>
<dbReference type="InterPro" id="IPR006315">
    <property type="entry name" value="OM_autotransptr_brl_dom"/>
</dbReference>
<dbReference type="InterPro" id="IPR005546">
    <property type="entry name" value="Autotransporte_beta"/>
</dbReference>
<dbReference type="PANTHER" id="PTHR35037">
    <property type="entry name" value="C-TERMINAL REGION OF AIDA-LIKE PROTEIN"/>
    <property type="match status" value="1"/>
</dbReference>
<sequence>MVMKNVRSLSRPGRSTRRNNSRAQWRIAPLVVALAMAFSLPLQAQQVYGPGTINQPIKVQGAGNSVIIEGGTTITPQEPYPEHYSGTGVQVLSGAEATLKANEGAIHINVHGHASDGLFVGAGKITVNGGGTYINVVTDDNDDSINSRGIYTVGESGRSEFDGTDVFVTTQGSASDALRSYGKLATVGLHNATLTTSGDRSRGVTAWGGTEITLDHTAISTSGSQSQGVYLASGDASKDTHVTLNNGSITTSGYQSNGVHAYQGTHFTANNSSVHTTGDAYAVAISGGKFDGSRVSILAEGSRGLVVSGNTSWVDLTDASIRTTKDSTQTVWVSGGDVTLNGTAVTADGANAIPVWTTGGQTALNGSLVESTKDGSRALLVQGGSVTLGTHDGKGTLVHTTGANANAVGVLKEGSFSADGASLQTEGTGSRALFIYGGAQATPNTVDLTRSTVNAQKSEGVYFYGGHGVLNLADSSVTGGPAAVWVGADAAGPGTGTVNASGSLITGRIGAASGSTVNVNLNDASRWNVTQDSTVDGLSNANSLIDLQAAGDVVSRPTDATAYRQLNVRGNYSGADGIVAVNTYLNSGGELTNQHTDRLLIAGDASGTTQVHVNGISGSPGGLTSPDGSHLSHEGISLVQVGGASTSNAFTLKGGYVNAPEAPYTYRLFSYGPDAELGAADPAQSLVGNAGGYWDYRLQSAYVSPDGPVTPDPTQPDVRPQVVPQVASYLTAPIALQYATYADLDSLHRRLGEIRDDRAMGLDNGKGEAFFRAYGGDFGYRSNRGFRAYGYDASGDYGAVQLGGNLFKQASDNGVWRFGAAGSIGRLNYRPDAADGASRSKADTYRLSGYATYLSNAGWYVDGILSLGWFNGDVRTDARGKVMDLKGNSYAASVEAGYPFDIGYGMNLEPQVQVIAQHLRFDRKQDADGLDVDIGSQTQGMARLGARLTRPVDLANGRITPYAGVHVLHAFNGASSVDVGDATFRTGQYGDAMRYSVGVTGTVSEMLSLYGEVARMEALGGSGVSGWLFNGGLRYRF</sequence>
<dbReference type="Pfam" id="PF03797">
    <property type="entry name" value="Autotransporter"/>
    <property type="match status" value="1"/>
</dbReference>
<dbReference type="NCBIfam" id="TIGR01414">
    <property type="entry name" value="autotrans_barl"/>
    <property type="match status" value="1"/>
</dbReference>
<dbReference type="SUPFAM" id="SSF103515">
    <property type="entry name" value="Autotransporter"/>
    <property type="match status" value="1"/>
</dbReference>
<feature type="region of interest" description="Disordered" evidence="1">
    <location>
        <begin position="1"/>
        <end position="21"/>
    </location>
</feature>
<dbReference type="InterPro" id="IPR043990">
    <property type="entry name" value="AC_1"/>
</dbReference>
<accession>A0ABR4R4K1</accession>
<dbReference type="Gene3D" id="2.40.128.130">
    <property type="entry name" value="Autotransporter beta-domain"/>
    <property type="match status" value="1"/>
</dbReference>
<dbReference type="CDD" id="cd01344">
    <property type="entry name" value="PL2_Passenger_AT"/>
    <property type="match status" value="1"/>
</dbReference>
<dbReference type="InterPro" id="IPR051551">
    <property type="entry name" value="Autotransporter_adhesion"/>
</dbReference>
<evidence type="ECO:0000256" key="1">
    <source>
        <dbReference type="SAM" id="MobiDB-lite"/>
    </source>
</evidence>
<dbReference type="InterPro" id="IPR012332">
    <property type="entry name" value="Autotransporter_pectin_lyase_C"/>
</dbReference>
<feature type="chain" id="PRO_5046460970" evidence="2">
    <location>
        <begin position="45"/>
        <end position="1037"/>
    </location>
</feature>
<dbReference type="InterPro" id="IPR011050">
    <property type="entry name" value="Pectin_lyase_fold/virulence"/>
</dbReference>